<gene>
    <name evidence="1" type="ORF">NDI38_31130</name>
</gene>
<dbReference type="EMBL" id="JAMPLM010000098">
    <property type="protein sequence ID" value="MEP1062827.1"/>
    <property type="molecule type" value="Genomic_DNA"/>
</dbReference>
<comment type="caution">
    <text evidence="1">The sequence shown here is derived from an EMBL/GenBank/DDBJ whole genome shotgun (WGS) entry which is preliminary data.</text>
</comment>
<proteinExistence type="predicted"/>
<reference evidence="1 2" key="1">
    <citation type="submission" date="2022-04" db="EMBL/GenBank/DDBJ databases">
        <title>Positive selection, recombination, and allopatry shape intraspecific diversity of widespread and dominant cyanobacteria.</title>
        <authorList>
            <person name="Wei J."/>
            <person name="Shu W."/>
            <person name="Hu C."/>
        </authorList>
    </citation>
    <scope>NUCLEOTIDE SEQUENCE [LARGE SCALE GENOMIC DNA]</scope>
    <source>
        <strain evidence="1 2">AS-A4</strain>
    </source>
</reference>
<keyword evidence="2" id="KW-1185">Reference proteome</keyword>
<evidence type="ECO:0000313" key="1">
    <source>
        <dbReference type="EMBL" id="MEP1062827.1"/>
    </source>
</evidence>
<accession>A0ABV0KUB5</accession>
<name>A0ABV0KUB5_9CYAN</name>
<dbReference type="Proteomes" id="UP001476950">
    <property type="component" value="Unassembled WGS sequence"/>
</dbReference>
<sequence>MTFCDQFFGAGLLAVVPRSSQSFKDGFPSLRGQGAAASAKISTLKLMESLCPTAQNGSTPTLSSQSFGRNFFGDGRRGSTDAAIGFSTWKTLVLIQRAG</sequence>
<protein>
    <submittedName>
        <fullName evidence="1">Uncharacterized protein</fullName>
    </submittedName>
</protein>
<organism evidence="1 2">
    <name type="scientific">Stenomitos frigidus AS-A4</name>
    <dbReference type="NCBI Taxonomy" id="2933935"/>
    <lineage>
        <taxon>Bacteria</taxon>
        <taxon>Bacillati</taxon>
        <taxon>Cyanobacteriota</taxon>
        <taxon>Cyanophyceae</taxon>
        <taxon>Leptolyngbyales</taxon>
        <taxon>Leptolyngbyaceae</taxon>
        <taxon>Stenomitos</taxon>
    </lineage>
</organism>
<dbReference type="RefSeq" id="WP_190449391.1">
    <property type="nucleotide sequence ID" value="NZ_JAMPLM010000098.1"/>
</dbReference>
<evidence type="ECO:0000313" key="2">
    <source>
        <dbReference type="Proteomes" id="UP001476950"/>
    </source>
</evidence>